<keyword evidence="2" id="KW-0255">Endonuclease</keyword>
<dbReference type="PANTHER" id="PTHR33877">
    <property type="entry name" value="SLL1193 PROTEIN"/>
    <property type="match status" value="1"/>
</dbReference>
<evidence type="ECO:0000313" key="3">
    <source>
        <dbReference type="Proteomes" id="UP000625316"/>
    </source>
</evidence>
<dbReference type="InterPro" id="IPR003615">
    <property type="entry name" value="HNH_nuc"/>
</dbReference>
<dbReference type="GO" id="GO:0008270">
    <property type="term" value="F:zinc ion binding"/>
    <property type="evidence" value="ECO:0007669"/>
    <property type="project" value="InterPro"/>
</dbReference>
<gene>
    <name evidence="2" type="ORF">IQ266_18595</name>
</gene>
<keyword evidence="2" id="KW-0378">Hydrolase</keyword>
<dbReference type="EMBL" id="JADEXQ010000074">
    <property type="protein sequence ID" value="MBE9031746.1"/>
    <property type="molecule type" value="Genomic_DNA"/>
</dbReference>
<sequence length="177" mass="20639">MSISSDLREQVRQRAQCACEFCGTTEINIGNQLTIDHFQPQSKGGSDDLDNLIYACIACNQYKQDYWPSNKMAKKLWNPRKETANQHLIEQTDGQLTALTPTGEFTIARLRLNRHQLVKARQQRHQQQQTQLLLKNYQDLTQLLTQTNHQITNLAQAQQTLLEEQRQLLRILLRRLK</sequence>
<keyword evidence="3" id="KW-1185">Reference proteome</keyword>
<proteinExistence type="predicted"/>
<keyword evidence="2" id="KW-0540">Nuclease</keyword>
<protein>
    <submittedName>
        <fullName evidence="2">HNH endonuclease</fullName>
    </submittedName>
</protein>
<dbReference type="Gene3D" id="1.10.30.50">
    <property type="match status" value="1"/>
</dbReference>
<reference evidence="2" key="1">
    <citation type="submission" date="2020-10" db="EMBL/GenBank/DDBJ databases">
        <authorList>
            <person name="Castelo-Branco R."/>
            <person name="Eusebio N."/>
            <person name="Adriana R."/>
            <person name="Vieira A."/>
            <person name="Brugerolle De Fraissinette N."/>
            <person name="Rezende De Castro R."/>
            <person name="Schneider M.P."/>
            <person name="Vasconcelos V."/>
            <person name="Leao P.N."/>
        </authorList>
    </citation>
    <scope>NUCLEOTIDE SEQUENCE</scope>
    <source>
        <strain evidence="2">LEGE 11480</strain>
    </source>
</reference>
<dbReference type="InterPro" id="IPR052892">
    <property type="entry name" value="NA-targeting_endonuclease"/>
</dbReference>
<dbReference type="CDD" id="cd00085">
    <property type="entry name" value="HNHc"/>
    <property type="match status" value="1"/>
</dbReference>
<evidence type="ECO:0000259" key="1">
    <source>
        <dbReference type="SMART" id="SM00507"/>
    </source>
</evidence>
<dbReference type="SMART" id="SM00507">
    <property type="entry name" value="HNHc"/>
    <property type="match status" value="1"/>
</dbReference>
<evidence type="ECO:0000313" key="2">
    <source>
        <dbReference type="EMBL" id="MBE9031746.1"/>
    </source>
</evidence>
<dbReference type="PANTHER" id="PTHR33877:SF1">
    <property type="entry name" value="TYPE IV METHYL-DIRECTED RESTRICTION ENZYME ECOKMCRA"/>
    <property type="match status" value="1"/>
</dbReference>
<dbReference type="InterPro" id="IPR002711">
    <property type="entry name" value="HNH"/>
</dbReference>
<comment type="caution">
    <text evidence="2">The sequence shown here is derived from an EMBL/GenBank/DDBJ whole genome shotgun (WGS) entry which is preliminary data.</text>
</comment>
<dbReference type="RefSeq" id="WP_264326573.1">
    <property type="nucleotide sequence ID" value="NZ_JADEXQ010000074.1"/>
</dbReference>
<dbReference type="GO" id="GO:0004519">
    <property type="term" value="F:endonuclease activity"/>
    <property type="evidence" value="ECO:0007669"/>
    <property type="project" value="UniProtKB-KW"/>
</dbReference>
<accession>A0A928VNF0</accession>
<dbReference type="Pfam" id="PF01844">
    <property type="entry name" value="HNH"/>
    <property type="match status" value="1"/>
</dbReference>
<dbReference type="AlphaFoldDB" id="A0A928VNF0"/>
<name>A0A928VNF0_9CYAN</name>
<organism evidence="2 3">
    <name type="scientific">Romeriopsis navalis LEGE 11480</name>
    <dbReference type="NCBI Taxonomy" id="2777977"/>
    <lineage>
        <taxon>Bacteria</taxon>
        <taxon>Bacillati</taxon>
        <taxon>Cyanobacteriota</taxon>
        <taxon>Cyanophyceae</taxon>
        <taxon>Leptolyngbyales</taxon>
        <taxon>Leptolyngbyaceae</taxon>
        <taxon>Romeriopsis</taxon>
        <taxon>Romeriopsis navalis</taxon>
    </lineage>
</organism>
<feature type="domain" description="HNH nuclease" evidence="1">
    <location>
        <begin position="6"/>
        <end position="61"/>
    </location>
</feature>
<dbReference type="GO" id="GO:0003676">
    <property type="term" value="F:nucleic acid binding"/>
    <property type="evidence" value="ECO:0007669"/>
    <property type="project" value="InterPro"/>
</dbReference>
<dbReference type="Proteomes" id="UP000625316">
    <property type="component" value="Unassembled WGS sequence"/>
</dbReference>